<evidence type="ECO:0000259" key="5">
    <source>
        <dbReference type="Pfam" id="PF14833"/>
    </source>
</evidence>
<dbReference type="GO" id="GO:0050661">
    <property type="term" value="F:NADP binding"/>
    <property type="evidence" value="ECO:0007669"/>
    <property type="project" value="InterPro"/>
</dbReference>
<dbReference type="InterPro" id="IPR036291">
    <property type="entry name" value="NAD(P)-bd_dom_sf"/>
</dbReference>
<sequence length="288" mass="30615">MLHKIGFIGLGTVGRHMAANLVKGGYELTVFDTDSEKINELVAIGATGAATAAEAARGRELVISIVSEGDEQGPLFCGETGIMAGIEPGTIFADMGTTSLETTLKMAEETSKKRCFYLDAPVWGNKDHAANGLLTIIVGGDPAIIGKCREPFSIFGLNTITVGEVGDATKMKFIVNMVQGTLVQVLAEGLVFGEKMGFSADKILEVLDTRGVASPIFHLKGRAMSRNEFARSLAMKYVNDGMHLVLNAARLVGLHLPAAEAASKMYEKGVEAGYGEEDFSAVIKVLRK</sequence>
<gene>
    <name evidence="6" type="ORF">SAMN02745119_02831</name>
</gene>
<keyword evidence="1" id="KW-0560">Oxidoreductase</keyword>
<dbReference type="Pfam" id="PF14833">
    <property type="entry name" value="NAD_binding_11"/>
    <property type="match status" value="1"/>
</dbReference>
<dbReference type="InterPro" id="IPR051265">
    <property type="entry name" value="HIBADH-related_NP60_sf"/>
</dbReference>
<dbReference type="InterPro" id="IPR015815">
    <property type="entry name" value="HIBADH-related"/>
</dbReference>
<dbReference type="Gene3D" id="3.40.50.720">
    <property type="entry name" value="NAD(P)-binding Rossmann-like Domain"/>
    <property type="match status" value="1"/>
</dbReference>
<evidence type="ECO:0000259" key="4">
    <source>
        <dbReference type="Pfam" id="PF03446"/>
    </source>
</evidence>
<dbReference type="Gene3D" id="1.10.1040.10">
    <property type="entry name" value="N-(1-d-carboxylethyl)-l-norvaline Dehydrogenase, domain 2"/>
    <property type="match status" value="1"/>
</dbReference>
<dbReference type="InterPro" id="IPR008927">
    <property type="entry name" value="6-PGluconate_DH-like_C_sf"/>
</dbReference>
<dbReference type="PIRSF" id="PIRSF000103">
    <property type="entry name" value="HIBADH"/>
    <property type="match status" value="1"/>
</dbReference>
<feature type="domain" description="6-phosphogluconate dehydrogenase NADP-binding" evidence="4">
    <location>
        <begin position="4"/>
        <end position="163"/>
    </location>
</feature>
<protein>
    <submittedName>
        <fullName evidence="6">3-hydroxyisobutyrate dehydrogenase</fullName>
    </submittedName>
</protein>
<dbReference type="SUPFAM" id="SSF51735">
    <property type="entry name" value="NAD(P)-binding Rossmann-fold domains"/>
    <property type="match status" value="1"/>
</dbReference>
<dbReference type="Pfam" id="PF03446">
    <property type="entry name" value="NAD_binding_2"/>
    <property type="match status" value="1"/>
</dbReference>
<name>A0A1T4RE33_9BACT</name>
<organism evidence="6 7">
    <name type="scientific">Trichlorobacter thiogenes</name>
    <dbReference type="NCBI Taxonomy" id="115783"/>
    <lineage>
        <taxon>Bacteria</taxon>
        <taxon>Pseudomonadati</taxon>
        <taxon>Thermodesulfobacteriota</taxon>
        <taxon>Desulfuromonadia</taxon>
        <taxon>Geobacterales</taxon>
        <taxon>Geobacteraceae</taxon>
        <taxon>Trichlorobacter</taxon>
    </lineage>
</organism>
<feature type="active site" evidence="3">
    <location>
        <position position="172"/>
    </location>
</feature>
<accession>A0A1T4RE33</accession>
<dbReference type="SUPFAM" id="SSF48179">
    <property type="entry name" value="6-phosphogluconate dehydrogenase C-terminal domain-like"/>
    <property type="match status" value="1"/>
</dbReference>
<feature type="domain" description="3-hydroxyisobutyrate dehydrogenase-like NAD-binding" evidence="5">
    <location>
        <begin position="166"/>
        <end position="286"/>
    </location>
</feature>
<proteinExistence type="predicted"/>
<keyword evidence="2" id="KW-0520">NAD</keyword>
<dbReference type="Proteomes" id="UP000190102">
    <property type="component" value="Unassembled WGS sequence"/>
</dbReference>
<dbReference type="InterPro" id="IPR013328">
    <property type="entry name" value="6PGD_dom2"/>
</dbReference>
<evidence type="ECO:0000256" key="1">
    <source>
        <dbReference type="ARBA" id="ARBA00023002"/>
    </source>
</evidence>
<dbReference type="STRING" id="115783.SAMN02745119_02831"/>
<dbReference type="GO" id="GO:0051287">
    <property type="term" value="F:NAD binding"/>
    <property type="evidence" value="ECO:0007669"/>
    <property type="project" value="InterPro"/>
</dbReference>
<dbReference type="InterPro" id="IPR006115">
    <property type="entry name" value="6PGDH_NADP-bd"/>
</dbReference>
<dbReference type="EMBL" id="FUWR01000019">
    <property type="protein sequence ID" value="SKA14157.1"/>
    <property type="molecule type" value="Genomic_DNA"/>
</dbReference>
<evidence type="ECO:0000256" key="2">
    <source>
        <dbReference type="ARBA" id="ARBA00023027"/>
    </source>
</evidence>
<reference evidence="7" key="1">
    <citation type="submission" date="2017-02" db="EMBL/GenBank/DDBJ databases">
        <authorList>
            <person name="Varghese N."/>
            <person name="Submissions S."/>
        </authorList>
    </citation>
    <scope>NUCLEOTIDE SEQUENCE [LARGE SCALE GENOMIC DNA]</scope>
    <source>
        <strain evidence="7">ATCC BAA-34</strain>
    </source>
</reference>
<evidence type="ECO:0000313" key="6">
    <source>
        <dbReference type="EMBL" id="SKA14157.1"/>
    </source>
</evidence>
<evidence type="ECO:0000313" key="7">
    <source>
        <dbReference type="Proteomes" id="UP000190102"/>
    </source>
</evidence>
<dbReference type="GO" id="GO:0016491">
    <property type="term" value="F:oxidoreductase activity"/>
    <property type="evidence" value="ECO:0007669"/>
    <property type="project" value="UniProtKB-KW"/>
</dbReference>
<dbReference type="AlphaFoldDB" id="A0A1T4RE33"/>
<dbReference type="PANTHER" id="PTHR43580:SF2">
    <property type="entry name" value="CYTOKINE-LIKE NUCLEAR FACTOR N-PAC"/>
    <property type="match status" value="1"/>
</dbReference>
<dbReference type="PANTHER" id="PTHR43580">
    <property type="entry name" value="OXIDOREDUCTASE GLYR1-RELATED"/>
    <property type="match status" value="1"/>
</dbReference>
<keyword evidence="7" id="KW-1185">Reference proteome</keyword>
<evidence type="ECO:0000256" key="3">
    <source>
        <dbReference type="PIRSR" id="PIRSR000103-1"/>
    </source>
</evidence>
<dbReference type="InterPro" id="IPR029154">
    <property type="entry name" value="HIBADH-like_NADP-bd"/>
</dbReference>
<dbReference type="OrthoDB" id="9777604at2"/>
<dbReference type="RefSeq" id="WP_078791057.1">
    <property type="nucleotide sequence ID" value="NZ_FUWR01000019.1"/>
</dbReference>